<dbReference type="Pfam" id="PF02627">
    <property type="entry name" value="CMD"/>
    <property type="match status" value="1"/>
</dbReference>
<organism evidence="2 3">
    <name type="scientific">Alicyclobacillus dauci</name>
    <dbReference type="NCBI Taxonomy" id="1475485"/>
    <lineage>
        <taxon>Bacteria</taxon>
        <taxon>Bacillati</taxon>
        <taxon>Bacillota</taxon>
        <taxon>Bacilli</taxon>
        <taxon>Bacillales</taxon>
        <taxon>Alicyclobacillaceae</taxon>
        <taxon>Alicyclobacillus</taxon>
    </lineage>
</organism>
<dbReference type="PANTHER" id="PTHR33930:SF2">
    <property type="entry name" value="BLR3452 PROTEIN"/>
    <property type="match status" value="1"/>
</dbReference>
<reference evidence="2" key="1">
    <citation type="submission" date="2022-08" db="EMBL/GenBank/DDBJ databases">
        <title>Alicyclobacillus dauci DSM2870, complete genome.</title>
        <authorList>
            <person name="Wang Q."/>
            <person name="Cai R."/>
            <person name="Wang Z."/>
        </authorList>
    </citation>
    <scope>NUCLEOTIDE SEQUENCE</scope>
    <source>
        <strain evidence="2">DSM 28700</strain>
    </source>
</reference>
<dbReference type="EMBL" id="CP104064">
    <property type="protein sequence ID" value="WAH36635.1"/>
    <property type="molecule type" value="Genomic_DNA"/>
</dbReference>
<gene>
    <name evidence="2" type="ORF">NZD86_21050</name>
</gene>
<evidence type="ECO:0000313" key="2">
    <source>
        <dbReference type="EMBL" id="WAH36635.1"/>
    </source>
</evidence>
<proteinExistence type="predicted"/>
<name>A0ABY6Z3R8_9BACL</name>
<dbReference type="RefSeq" id="WP_268043995.1">
    <property type="nucleotide sequence ID" value="NZ_CP104064.1"/>
</dbReference>
<dbReference type="InterPro" id="IPR003779">
    <property type="entry name" value="CMD-like"/>
</dbReference>
<sequence>MDEELQGYVEASIEEFKDGLGWLAKQLPEVGERFIAYTDACFQEGEVSEKHKHLIALGIAVHAQDEYCIMFHCHNALRLGASEREILETIGVCGAFGGGAALSQGVTLVQDVMAEYQGSTQQH</sequence>
<dbReference type="InterPro" id="IPR029032">
    <property type="entry name" value="AhpD-like"/>
</dbReference>
<evidence type="ECO:0000313" key="3">
    <source>
        <dbReference type="Proteomes" id="UP001164803"/>
    </source>
</evidence>
<keyword evidence="3" id="KW-1185">Reference proteome</keyword>
<dbReference type="Gene3D" id="1.20.1290.10">
    <property type="entry name" value="AhpD-like"/>
    <property type="match status" value="1"/>
</dbReference>
<feature type="domain" description="Carboxymuconolactone decarboxylase-like" evidence="1">
    <location>
        <begin position="28"/>
        <end position="110"/>
    </location>
</feature>
<dbReference type="PANTHER" id="PTHR33930">
    <property type="entry name" value="ALKYL HYDROPEROXIDE REDUCTASE AHPD"/>
    <property type="match status" value="1"/>
</dbReference>
<protein>
    <submittedName>
        <fullName evidence="2">Carboxymuconolactone decarboxylase family protein</fullName>
    </submittedName>
</protein>
<dbReference type="Proteomes" id="UP001164803">
    <property type="component" value="Chromosome"/>
</dbReference>
<evidence type="ECO:0000259" key="1">
    <source>
        <dbReference type="Pfam" id="PF02627"/>
    </source>
</evidence>
<dbReference type="SUPFAM" id="SSF69118">
    <property type="entry name" value="AhpD-like"/>
    <property type="match status" value="1"/>
</dbReference>
<accession>A0ABY6Z3R8</accession>